<gene>
    <name evidence="1" type="ORF">GCM10009742_16520</name>
</gene>
<organism evidence="1 2">
    <name type="scientific">Kribbella karoonensis</name>
    <dbReference type="NCBI Taxonomy" id="324851"/>
    <lineage>
        <taxon>Bacteria</taxon>
        <taxon>Bacillati</taxon>
        <taxon>Actinomycetota</taxon>
        <taxon>Actinomycetes</taxon>
        <taxon>Propionibacteriales</taxon>
        <taxon>Kribbellaceae</taxon>
        <taxon>Kribbella</taxon>
    </lineage>
</organism>
<dbReference type="RefSeq" id="WP_344188840.1">
    <property type="nucleotide sequence ID" value="NZ_BAAAND010000003.1"/>
</dbReference>
<keyword evidence="2" id="KW-1185">Reference proteome</keyword>
<name>A0ABP4P8B9_9ACTN</name>
<dbReference type="Gene3D" id="3.40.50.300">
    <property type="entry name" value="P-loop containing nucleotide triphosphate hydrolases"/>
    <property type="match status" value="1"/>
</dbReference>
<dbReference type="Proteomes" id="UP001500190">
    <property type="component" value="Unassembled WGS sequence"/>
</dbReference>
<protein>
    <recommendedName>
        <fullName evidence="3">Shikimate kinase</fullName>
    </recommendedName>
</protein>
<dbReference type="SUPFAM" id="SSF52540">
    <property type="entry name" value="P-loop containing nucleoside triphosphate hydrolases"/>
    <property type="match status" value="1"/>
</dbReference>
<evidence type="ECO:0000313" key="1">
    <source>
        <dbReference type="EMBL" id="GAA1574237.1"/>
    </source>
</evidence>
<evidence type="ECO:0008006" key="3">
    <source>
        <dbReference type="Google" id="ProtNLM"/>
    </source>
</evidence>
<dbReference type="InterPro" id="IPR027417">
    <property type="entry name" value="P-loop_NTPase"/>
</dbReference>
<sequence>MPLRPLILTGGPAVGKSVTGRALAEGRATCAFVDVDDVRQLVVSGAAAPWNGAEGRKQQRIGVVNACGIARNFLAAGVEVVIADVLTPETSELYKQELPDCLIVHLIVDLPEALRRAASRKVWLTDAEFRMLHAMDTANPPYADHRLQVDTIDLPNQIALVADLWAA</sequence>
<proteinExistence type="predicted"/>
<evidence type="ECO:0000313" key="2">
    <source>
        <dbReference type="Proteomes" id="UP001500190"/>
    </source>
</evidence>
<dbReference type="EMBL" id="BAAAND010000003">
    <property type="protein sequence ID" value="GAA1574237.1"/>
    <property type="molecule type" value="Genomic_DNA"/>
</dbReference>
<reference evidence="2" key="1">
    <citation type="journal article" date="2019" name="Int. J. Syst. Evol. Microbiol.">
        <title>The Global Catalogue of Microorganisms (GCM) 10K type strain sequencing project: providing services to taxonomists for standard genome sequencing and annotation.</title>
        <authorList>
            <consortium name="The Broad Institute Genomics Platform"/>
            <consortium name="The Broad Institute Genome Sequencing Center for Infectious Disease"/>
            <person name="Wu L."/>
            <person name="Ma J."/>
        </authorList>
    </citation>
    <scope>NUCLEOTIDE SEQUENCE [LARGE SCALE GENOMIC DNA]</scope>
    <source>
        <strain evidence="2">JCM 14304</strain>
    </source>
</reference>
<comment type="caution">
    <text evidence="1">The sequence shown here is derived from an EMBL/GenBank/DDBJ whole genome shotgun (WGS) entry which is preliminary data.</text>
</comment>
<accession>A0ABP4P8B9</accession>